<proteinExistence type="inferred from homology"/>
<dbReference type="InterPro" id="IPR031052">
    <property type="entry name" value="FHY3/FAR1"/>
</dbReference>
<evidence type="ECO:0000256" key="2">
    <source>
        <dbReference type="SAM" id="MobiDB-lite"/>
    </source>
</evidence>
<dbReference type="PANTHER" id="PTHR31669">
    <property type="entry name" value="PROTEIN FAR1-RELATED SEQUENCE 10-RELATED"/>
    <property type="match status" value="1"/>
</dbReference>
<evidence type="ECO:0000313" key="4">
    <source>
        <dbReference type="EMBL" id="RYR34993.1"/>
    </source>
</evidence>
<evidence type="ECO:0000313" key="5">
    <source>
        <dbReference type="Proteomes" id="UP000289738"/>
    </source>
</evidence>
<comment type="caution">
    <text evidence="4">The sequence shown here is derived from an EMBL/GenBank/DDBJ whole genome shotgun (WGS) entry which is preliminary data.</text>
</comment>
<comment type="subcellular location">
    <subcellularLocation>
        <location evidence="1">Nucleus</location>
    </subcellularLocation>
</comment>
<evidence type="ECO:0000259" key="3">
    <source>
        <dbReference type="Pfam" id="PF03101"/>
    </source>
</evidence>
<feature type="domain" description="FAR1" evidence="3">
    <location>
        <begin position="13"/>
        <end position="91"/>
    </location>
</feature>
<dbReference type="GO" id="GO:0005634">
    <property type="term" value="C:nucleus"/>
    <property type="evidence" value="ECO:0007669"/>
    <property type="project" value="UniProtKB-SubCell"/>
</dbReference>
<keyword evidence="1" id="KW-0539">Nucleus</keyword>
<dbReference type="PANTHER" id="PTHR31669:SF251">
    <property type="entry name" value="PROTEIN FAR1-RELATED SEQUENCE"/>
    <property type="match status" value="1"/>
</dbReference>
<accession>A0A445B8J4</accession>
<dbReference type="Pfam" id="PF03101">
    <property type="entry name" value="FAR1"/>
    <property type="match status" value="1"/>
</dbReference>
<gene>
    <name evidence="4" type="ORF">Ahy_A10g050067</name>
</gene>
<evidence type="ECO:0000256" key="1">
    <source>
        <dbReference type="RuleBase" id="RU367018"/>
    </source>
</evidence>
<comment type="function">
    <text evidence="1">Putative transcription activator involved in regulating light control of development.</text>
</comment>
<sequence length="449" mass="52183">MSKVFRSEEIAYEFYRRFGKCFGFGIRKGDSGKDESGRVIRRRFFCNRAGLRQRHHYDRLDKQRGHRPEMHTNCEAKLSVYLDVVSGIWRMNSRLSGMMPLKSMGCKIVFGPKKTFQKRMMWADAYLQDKFCASFRTISRYGGINVYVKNFLKSMHNLLDMVQNLELVVREYRNNELLAQFRLLHGMPIMTTCLDPLEKHAADVYTREIFVDAKKKIVGVGAVNFVAKIRHSTTMVYTLEEYGDPGREMMVLYNRVLRKMECRCNFGSQKGIPCCPMFFVMKHEHLTQIYERLVLKRWRKDAKTLDKYAEITEVGSERSFLLRHGAFHVAVQWMLYVGARSPSSFTHALNGPHTSCQELDRGHDNVCQKKAHDRIDLHDPDVVKTKGVPRVRRQGGRKRRCIRCRKIGHYNADRAFVSKAEDNKDFEATNLGSEGSSPTKRVKTPHILS</sequence>
<keyword evidence="1" id="KW-0479">Metal-binding</keyword>
<comment type="similarity">
    <text evidence="1">Belongs to the FHY3/FAR1 family.</text>
</comment>
<dbReference type="EMBL" id="SDMP01000010">
    <property type="protein sequence ID" value="RYR34993.1"/>
    <property type="molecule type" value="Genomic_DNA"/>
</dbReference>
<keyword evidence="1" id="KW-0863">Zinc-finger</keyword>
<dbReference type="Proteomes" id="UP000289738">
    <property type="component" value="Chromosome A10"/>
</dbReference>
<name>A0A445B8J4_ARAHY</name>
<dbReference type="InterPro" id="IPR004330">
    <property type="entry name" value="FAR1_DNA_bnd_dom"/>
</dbReference>
<protein>
    <recommendedName>
        <fullName evidence="1">Protein FAR1-RELATED SEQUENCE</fullName>
    </recommendedName>
</protein>
<feature type="region of interest" description="Disordered" evidence="2">
    <location>
        <begin position="427"/>
        <end position="449"/>
    </location>
</feature>
<organism evidence="4 5">
    <name type="scientific">Arachis hypogaea</name>
    <name type="common">Peanut</name>
    <dbReference type="NCBI Taxonomy" id="3818"/>
    <lineage>
        <taxon>Eukaryota</taxon>
        <taxon>Viridiplantae</taxon>
        <taxon>Streptophyta</taxon>
        <taxon>Embryophyta</taxon>
        <taxon>Tracheophyta</taxon>
        <taxon>Spermatophyta</taxon>
        <taxon>Magnoliopsida</taxon>
        <taxon>eudicotyledons</taxon>
        <taxon>Gunneridae</taxon>
        <taxon>Pentapetalae</taxon>
        <taxon>rosids</taxon>
        <taxon>fabids</taxon>
        <taxon>Fabales</taxon>
        <taxon>Fabaceae</taxon>
        <taxon>Papilionoideae</taxon>
        <taxon>50 kb inversion clade</taxon>
        <taxon>dalbergioids sensu lato</taxon>
        <taxon>Dalbergieae</taxon>
        <taxon>Pterocarpus clade</taxon>
        <taxon>Arachis</taxon>
    </lineage>
</organism>
<reference evidence="4 5" key="1">
    <citation type="submission" date="2019-01" db="EMBL/GenBank/DDBJ databases">
        <title>Sequencing of cultivated peanut Arachis hypogaea provides insights into genome evolution and oil improvement.</title>
        <authorList>
            <person name="Chen X."/>
        </authorList>
    </citation>
    <scope>NUCLEOTIDE SEQUENCE [LARGE SCALE GENOMIC DNA]</scope>
    <source>
        <strain evidence="5">cv. Fuhuasheng</strain>
        <tissue evidence="4">Leaves</tissue>
    </source>
</reference>
<keyword evidence="1" id="KW-0862">Zinc</keyword>
<dbReference type="AlphaFoldDB" id="A0A445B8J4"/>
<keyword evidence="5" id="KW-1185">Reference proteome</keyword>
<feature type="compositionally biased region" description="Basic residues" evidence="2">
    <location>
        <begin position="440"/>
        <end position="449"/>
    </location>
</feature>
<dbReference type="GO" id="GO:0008270">
    <property type="term" value="F:zinc ion binding"/>
    <property type="evidence" value="ECO:0007669"/>
    <property type="project" value="UniProtKB-UniRule"/>
</dbReference>
<feature type="compositionally biased region" description="Polar residues" evidence="2">
    <location>
        <begin position="430"/>
        <end position="439"/>
    </location>
</feature>
<dbReference type="GO" id="GO:0006355">
    <property type="term" value="P:regulation of DNA-templated transcription"/>
    <property type="evidence" value="ECO:0007669"/>
    <property type="project" value="UniProtKB-UniRule"/>
</dbReference>